<evidence type="ECO:0000259" key="2">
    <source>
        <dbReference type="Pfam" id="PF07811"/>
    </source>
</evidence>
<feature type="domain" description="TadE-like" evidence="2">
    <location>
        <begin position="20"/>
        <end position="62"/>
    </location>
</feature>
<keyword evidence="1" id="KW-0472">Membrane</keyword>
<sequence length="148" mass="15822">MGKHFLSRRLIDGLRSQRAGTAAVEFALLCPLYLFLLLGMSAYGIYFGASHSVQQLSADAARAAIAGANATERSTLAAGFIQRNGNGYAFIDPAMLAVTVGDSTTDPGQFDILLSYDARHLPIWALFDGIAMPGQTIERRSTIRIGGI</sequence>
<evidence type="ECO:0000313" key="4">
    <source>
        <dbReference type="Proteomes" id="UP000323258"/>
    </source>
</evidence>
<comment type="caution">
    <text evidence="3">The sequence shown here is derived from an EMBL/GenBank/DDBJ whole genome shotgun (WGS) entry which is preliminary data.</text>
</comment>
<protein>
    <submittedName>
        <fullName evidence="3">Pilus assembly protein</fullName>
    </submittedName>
</protein>
<dbReference type="Proteomes" id="UP000323258">
    <property type="component" value="Unassembled WGS sequence"/>
</dbReference>
<dbReference type="Pfam" id="PF07811">
    <property type="entry name" value="TadE"/>
    <property type="match status" value="1"/>
</dbReference>
<keyword evidence="4" id="KW-1185">Reference proteome</keyword>
<gene>
    <name evidence="3" type="ORF">FY036_19015</name>
</gene>
<dbReference type="EMBL" id="VSZS01000067">
    <property type="protein sequence ID" value="TYR29992.1"/>
    <property type="molecule type" value="Genomic_DNA"/>
</dbReference>
<evidence type="ECO:0000313" key="3">
    <source>
        <dbReference type="EMBL" id="TYR29992.1"/>
    </source>
</evidence>
<organism evidence="3 4">
    <name type="scientific">Neoaquamicrobium microcysteis</name>
    <dbReference type="NCBI Taxonomy" id="2682781"/>
    <lineage>
        <taxon>Bacteria</taxon>
        <taxon>Pseudomonadati</taxon>
        <taxon>Pseudomonadota</taxon>
        <taxon>Alphaproteobacteria</taxon>
        <taxon>Hyphomicrobiales</taxon>
        <taxon>Phyllobacteriaceae</taxon>
        <taxon>Neoaquamicrobium</taxon>
    </lineage>
</organism>
<evidence type="ECO:0000256" key="1">
    <source>
        <dbReference type="SAM" id="Phobius"/>
    </source>
</evidence>
<proteinExistence type="predicted"/>
<reference evidence="3 4" key="2">
    <citation type="submission" date="2019-09" db="EMBL/GenBank/DDBJ databases">
        <title>Mesorhizobium sp. MaA-C15 isolated from Microcystis aeruginosa.</title>
        <authorList>
            <person name="Jeong S.E."/>
            <person name="Jin H.M."/>
            <person name="Jeon C.O."/>
        </authorList>
    </citation>
    <scope>NUCLEOTIDE SEQUENCE [LARGE SCALE GENOMIC DNA]</scope>
    <source>
        <strain evidence="3 4">MaA-C15</strain>
    </source>
</reference>
<keyword evidence="1" id="KW-0812">Transmembrane</keyword>
<dbReference type="AlphaFoldDB" id="A0A5D4GPM9"/>
<feature type="transmembrane region" description="Helical" evidence="1">
    <location>
        <begin position="21"/>
        <end position="46"/>
    </location>
</feature>
<dbReference type="InterPro" id="IPR012495">
    <property type="entry name" value="TadE-like_dom"/>
</dbReference>
<dbReference type="OrthoDB" id="7356451at2"/>
<name>A0A5D4GPM9_9HYPH</name>
<accession>A0A5D4GPM9</accession>
<keyword evidence="1" id="KW-1133">Transmembrane helix</keyword>
<reference evidence="3 4" key="1">
    <citation type="submission" date="2019-08" db="EMBL/GenBank/DDBJ databases">
        <authorList>
            <person name="Seo Y.L."/>
        </authorList>
    </citation>
    <scope>NUCLEOTIDE SEQUENCE [LARGE SCALE GENOMIC DNA]</scope>
    <source>
        <strain evidence="3 4">MaA-C15</strain>
    </source>
</reference>